<keyword evidence="3" id="KW-1185">Reference proteome</keyword>
<dbReference type="EMBL" id="OX465080">
    <property type="protein sequence ID" value="CAI9281140.1"/>
    <property type="molecule type" value="Genomic_DNA"/>
</dbReference>
<reference evidence="2" key="1">
    <citation type="submission" date="2023-04" db="EMBL/GenBank/DDBJ databases">
        <authorList>
            <person name="Vijverberg K."/>
            <person name="Xiong W."/>
            <person name="Schranz E."/>
        </authorList>
    </citation>
    <scope>NUCLEOTIDE SEQUENCE</scope>
</reference>
<evidence type="ECO:0000313" key="2">
    <source>
        <dbReference type="EMBL" id="CAI9281140.1"/>
    </source>
</evidence>
<dbReference type="AlphaFoldDB" id="A0AA36E482"/>
<evidence type="ECO:0000313" key="3">
    <source>
        <dbReference type="Proteomes" id="UP001177003"/>
    </source>
</evidence>
<evidence type="ECO:0000256" key="1">
    <source>
        <dbReference type="SAM" id="MobiDB-lite"/>
    </source>
</evidence>
<gene>
    <name evidence="2" type="ORF">LSALG_LOCUS20853</name>
</gene>
<sequence length="168" mass="19393">MLRASTIDNIRVIIIDIQESTTPSETPVPTTPAEARMTRIRPNDGTPEPTRPPRPVTRTLTFTPPDITFSTKHETYNMEMIMQKLQNQLKKMKESLVMVQNTYTSINDSSQNMIKEALVEMPYMHVVITESFIKDLDQDTVIMFDMIQLMQENMNAETNICRKIIQDL</sequence>
<feature type="region of interest" description="Disordered" evidence="1">
    <location>
        <begin position="21"/>
        <end position="58"/>
    </location>
</feature>
<name>A0AA36E482_LACSI</name>
<proteinExistence type="predicted"/>
<organism evidence="2 3">
    <name type="scientific">Lactuca saligna</name>
    <name type="common">Willowleaf lettuce</name>
    <dbReference type="NCBI Taxonomy" id="75948"/>
    <lineage>
        <taxon>Eukaryota</taxon>
        <taxon>Viridiplantae</taxon>
        <taxon>Streptophyta</taxon>
        <taxon>Embryophyta</taxon>
        <taxon>Tracheophyta</taxon>
        <taxon>Spermatophyta</taxon>
        <taxon>Magnoliopsida</taxon>
        <taxon>eudicotyledons</taxon>
        <taxon>Gunneridae</taxon>
        <taxon>Pentapetalae</taxon>
        <taxon>asterids</taxon>
        <taxon>campanulids</taxon>
        <taxon>Asterales</taxon>
        <taxon>Asteraceae</taxon>
        <taxon>Cichorioideae</taxon>
        <taxon>Cichorieae</taxon>
        <taxon>Lactucinae</taxon>
        <taxon>Lactuca</taxon>
    </lineage>
</organism>
<feature type="compositionally biased region" description="Low complexity" evidence="1">
    <location>
        <begin position="21"/>
        <end position="32"/>
    </location>
</feature>
<dbReference type="Proteomes" id="UP001177003">
    <property type="component" value="Chromosome 4"/>
</dbReference>
<accession>A0AA36E482</accession>
<protein>
    <submittedName>
        <fullName evidence="2">Uncharacterized protein</fullName>
    </submittedName>
</protein>